<organism evidence="1 2">
    <name type="scientific">Saguinus oedipus</name>
    <name type="common">Cotton-top tamarin</name>
    <name type="synonym">Oedipomidas oedipus</name>
    <dbReference type="NCBI Taxonomy" id="9490"/>
    <lineage>
        <taxon>Eukaryota</taxon>
        <taxon>Metazoa</taxon>
        <taxon>Chordata</taxon>
        <taxon>Craniata</taxon>
        <taxon>Vertebrata</taxon>
        <taxon>Euteleostomi</taxon>
        <taxon>Mammalia</taxon>
        <taxon>Eutheria</taxon>
        <taxon>Euarchontoglires</taxon>
        <taxon>Primates</taxon>
        <taxon>Haplorrhini</taxon>
        <taxon>Platyrrhini</taxon>
        <taxon>Cebidae</taxon>
        <taxon>Callitrichinae</taxon>
        <taxon>Saguinus</taxon>
    </lineage>
</organism>
<accession>A0ABQ9W4H8</accession>
<feature type="non-terminal residue" evidence="1">
    <location>
        <position position="1"/>
    </location>
</feature>
<feature type="non-terminal residue" evidence="1">
    <location>
        <position position="57"/>
    </location>
</feature>
<dbReference type="EMBL" id="JASSZA010000003">
    <property type="protein sequence ID" value="KAK2115703.1"/>
    <property type="molecule type" value="Genomic_DNA"/>
</dbReference>
<sequence>ASGGLDNETHFLNNTLLEYVDLTRQLLEAENEKDSDTLKDIRCHFSALVANIIQNVP</sequence>
<evidence type="ECO:0000313" key="2">
    <source>
        <dbReference type="Proteomes" id="UP001266305"/>
    </source>
</evidence>
<dbReference type="InterPro" id="IPR039867">
    <property type="entry name" value="Furry/Tao3/Mor2"/>
</dbReference>
<dbReference type="PANTHER" id="PTHR12295">
    <property type="entry name" value="FURRY-RELATED"/>
    <property type="match status" value="1"/>
</dbReference>
<proteinExistence type="predicted"/>
<keyword evidence="2" id="KW-1185">Reference proteome</keyword>
<dbReference type="Proteomes" id="UP001266305">
    <property type="component" value="Unassembled WGS sequence"/>
</dbReference>
<evidence type="ECO:0000313" key="1">
    <source>
        <dbReference type="EMBL" id="KAK2115703.1"/>
    </source>
</evidence>
<gene>
    <name evidence="1" type="ORF">P7K49_006329</name>
</gene>
<protein>
    <submittedName>
        <fullName evidence="1">Uncharacterized protein</fullName>
    </submittedName>
</protein>
<reference evidence="1 2" key="1">
    <citation type="submission" date="2023-05" db="EMBL/GenBank/DDBJ databases">
        <title>B98-5 Cell Line De Novo Hybrid Assembly: An Optical Mapping Approach.</title>
        <authorList>
            <person name="Kananen K."/>
            <person name="Auerbach J.A."/>
            <person name="Kautto E."/>
            <person name="Blachly J.S."/>
        </authorList>
    </citation>
    <scope>NUCLEOTIDE SEQUENCE [LARGE SCALE GENOMIC DNA]</scope>
    <source>
        <strain evidence="1">B95-8</strain>
        <tissue evidence="1">Cell line</tissue>
    </source>
</reference>
<dbReference type="PANTHER" id="PTHR12295:SF9">
    <property type="entry name" value="PROTEIN FURRY HOMOLOG-LIKE"/>
    <property type="match status" value="1"/>
</dbReference>
<name>A0ABQ9W4H8_SAGOE</name>
<comment type="caution">
    <text evidence="1">The sequence shown here is derived from an EMBL/GenBank/DDBJ whole genome shotgun (WGS) entry which is preliminary data.</text>
</comment>